<sequence>MRSISSILPSLSLHLALALGASSLSTSTNHSTSTIDSSPVRSTTSAEPLSPISSAGNLTASSTAPSITTSATTPTSVGTTVSPHMPSSASGPSTTSKSASTKPASDSPPATTPAANSPPPPEKPPTDSSMPTSDSSSKADSSTASAPSGTKNAAPDPTTQSSSTSHTSSSTHVTSTHPPSSPPPPTTPPKQTSNSDNASSTTPAHTASTASTTTSVVVVHAPLSGTASTITTQADTTFSTPVVLTSTAANGDKILTTPPLITIMSTSTESDGAVATLTHVVANPNFNGGSEALASADNGFFHKQALVAGVFVVVGVAIAAVIAGLIVCFRRRRRSIRRQRWLASMQQPRPPTFAADPFQDPTEIEPKHHVGALLTPERSVRSVQEEPHWDRTSPDLLLSEAQTARQYRNLLPRGPFSLYPDPYPIAKLTSHMPPPLSPQEHAQFVQAYSTDAPTPPDRSRFRHSYTPSTPSIYPATLPLEDDDHVPVEESIAKPAADVTQRESSVPVPPRPPRSHLRESAKGLSYAPPTPPTSNSSHANDSDPPSPISMSEARTQDFVTRRTFLDVSLVSR</sequence>
<dbReference type="GO" id="GO:0016020">
    <property type="term" value="C:membrane"/>
    <property type="evidence" value="ECO:0007669"/>
    <property type="project" value="UniProtKB-SubCell"/>
</dbReference>
<feature type="region of interest" description="Disordered" evidence="5">
    <location>
        <begin position="449"/>
        <end position="479"/>
    </location>
</feature>
<evidence type="ECO:0000256" key="2">
    <source>
        <dbReference type="ARBA" id="ARBA00022692"/>
    </source>
</evidence>
<gene>
    <name evidence="8" type="ORF">BDN70DRAFT_200116</name>
</gene>
<feature type="signal peptide" evidence="7">
    <location>
        <begin position="1"/>
        <end position="20"/>
    </location>
</feature>
<protein>
    <submittedName>
        <fullName evidence="8">Uncharacterized protein</fullName>
    </submittedName>
</protein>
<feature type="compositionally biased region" description="Polar residues" evidence="5">
    <location>
        <begin position="39"/>
        <end position="58"/>
    </location>
</feature>
<dbReference type="GO" id="GO:0071944">
    <property type="term" value="C:cell periphery"/>
    <property type="evidence" value="ECO:0007669"/>
    <property type="project" value="UniProtKB-ARBA"/>
</dbReference>
<evidence type="ECO:0000256" key="4">
    <source>
        <dbReference type="ARBA" id="ARBA00023136"/>
    </source>
</evidence>
<comment type="caution">
    <text evidence="8">The sequence shown here is derived from an EMBL/GenBank/DDBJ whole genome shotgun (WGS) entry which is preliminary data.</text>
</comment>
<dbReference type="OrthoDB" id="3250803at2759"/>
<reference evidence="8" key="1">
    <citation type="submission" date="2020-11" db="EMBL/GenBank/DDBJ databases">
        <authorList>
            <consortium name="DOE Joint Genome Institute"/>
            <person name="Ahrendt S."/>
            <person name="Riley R."/>
            <person name="Andreopoulos W."/>
            <person name="Labutti K."/>
            <person name="Pangilinan J."/>
            <person name="Ruiz-Duenas F.J."/>
            <person name="Barrasa J.M."/>
            <person name="Sanchez-Garcia M."/>
            <person name="Camarero S."/>
            <person name="Miyauchi S."/>
            <person name="Serrano A."/>
            <person name="Linde D."/>
            <person name="Babiker R."/>
            <person name="Drula E."/>
            <person name="Ayuso-Fernandez I."/>
            <person name="Pacheco R."/>
            <person name="Padilla G."/>
            <person name="Ferreira P."/>
            <person name="Barriuso J."/>
            <person name="Kellner H."/>
            <person name="Castanera R."/>
            <person name="Alfaro M."/>
            <person name="Ramirez L."/>
            <person name="Pisabarro A.G."/>
            <person name="Kuo A."/>
            <person name="Tritt A."/>
            <person name="Lipzen A."/>
            <person name="He G."/>
            <person name="Yan M."/>
            <person name="Ng V."/>
            <person name="Cullen D."/>
            <person name="Martin F."/>
            <person name="Rosso M.-N."/>
            <person name="Henrissat B."/>
            <person name="Hibbett D."/>
            <person name="Martinez A.T."/>
            <person name="Grigoriev I.V."/>
        </authorList>
    </citation>
    <scope>NUCLEOTIDE SEQUENCE</scope>
    <source>
        <strain evidence="8">CIRM-BRFM 674</strain>
    </source>
</reference>
<feature type="compositionally biased region" description="Low complexity" evidence="5">
    <location>
        <begin position="198"/>
        <end position="213"/>
    </location>
</feature>
<keyword evidence="7" id="KW-0732">Signal</keyword>
<name>A0A9P5YVN9_9AGAR</name>
<dbReference type="AlphaFoldDB" id="A0A9P5YVN9"/>
<feature type="transmembrane region" description="Helical" evidence="6">
    <location>
        <begin position="305"/>
        <end position="329"/>
    </location>
</feature>
<evidence type="ECO:0000256" key="1">
    <source>
        <dbReference type="ARBA" id="ARBA00004167"/>
    </source>
</evidence>
<evidence type="ECO:0000313" key="8">
    <source>
        <dbReference type="EMBL" id="KAF9475978.1"/>
    </source>
</evidence>
<dbReference type="PANTHER" id="PTHR15549">
    <property type="entry name" value="PAIRED IMMUNOGLOBULIN-LIKE TYPE 2 RECEPTOR"/>
    <property type="match status" value="1"/>
</dbReference>
<feature type="compositionally biased region" description="Pro residues" evidence="5">
    <location>
        <begin position="179"/>
        <end position="188"/>
    </location>
</feature>
<evidence type="ECO:0000256" key="5">
    <source>
        <dbReference type="SAM" id="MobiDB-lite"/>
    </source>
</evidence>
<dbReference type="InterPro" id="IPR051694">
    <property type="entry name" value="Immunoregulatory_rcpt-like"/>
</dbReference>
<organism evidence="8 9">
    <name type="scientific">Pholiota conissans</name>
    <dbReference type="NCBI Taxonomy" id="109636"/>
    <lineage>
        <taxon>Eukaryota</taxon>
        <taxon>Fungi</taxon>
        <taxon>Dikarya</taxon>
        <taxon>Basidiomycota</taxon>
        <taxon>Agaricomycotina</taxon>
        <taxon>Agaricomycetes</taxon>
        <taxon>Agaricomycetidae</taxon>
        <taxon>Agaricales</taxon>
        <taxon>Agaricineae</taxon>
        <taxon>Strophariaceae</taxon>
        <taxon>Pholiota</taxon>
    </lineage>
</organism>
<evidence type="ECO:0000313" key="9">
    <source>
        <dbReference type="Proteomes" id="UP000807469"/>
    </source>
</evidence>
<comment type="subcellular location">
    <subcellularLocation>
        <location evidence="1">Membrane</location>
        <topology evidence="1">Single-pass membrane protein</topology>
    </subcellularLocation>
</comment>
<feature type="compositionally biased region" description="Low complexity" evidence="5">
    <location>
        <begin position="157"/>
        <end position="178"/>
    </location>
</feature>
<keyword evidence="4 6" id="KW-0472">Membrane</keyword>
<keyword evidence="9" id="KW-1185">Reference proteome</keyword>
<accession>A0A9P5YVN9</accession>
<feature type="compositionally biased region" description="Low complexity" evidence="5">
    <location>
        <begin position="24"/>
        <end position="38"/>
    </location>
</feature>
<evidence type="ECO:0000256" key="6">
    <source>
        <dbReference type="SAM" id="Phobius"/>
    </source>
</evidence>
<dbReference type="EMBL" id="MU155311">
    <property type="protein sequence ID" value="KAF9475978.1"/>
    <property type="molecule type" value="Genomic_DNA"/>
</dbReference>
<proteinExistence type="predicted"/>
<keyword evidence="2 6" id="KW-0812">Transmembrane</keyword>
<evidence type="ECO:0000256" key="3">
    <source>
        <dbReference type="ARBA" id="ARBA00022989"/>
    </source>
</evidence>
<feature type="region of interest" description="Disordered" evidence="5">
    <location>
        <begin position="493"/>
        <end position="557"/>
    </location>
</feature>
<feature type="compositionally biased region" description="Low complexity" evidence="5">
    <location>
        <begin position="126"/>
        <end position="148"/>
    </location>
</feature>
<feature type="compositionally biased region" description="Low complexity" evidence="5">
    <location>
        <begin position="59"/>
        <end position="115"/>
    </location>
</feature>
<feature type="region of interest" description="Disordered" evidence="5">
    <location>
        <begin position="24"/>
        <end position="213"/>
    </location>
</feature>
<keyword evidence="3 6" id="KW-1133">Transmembrane helix</keyword>
<evidence type="ECO:0000256" key="7">
    <source>
        <dbReference type="SAM" id="SignalP"/>
    </source>
</evidence>
<dbReference type="Proteomes" id="UP000807469">
    <property type="component" value="Unassembled WGS sequence"/>
</dbReference>
<feature type="chain" id="PRO_5040405652" evidence="7">
    <location>
        <begin position="21"/>
        <end position="571"/>
    </location>
</feature>